<name>A0A7S3FSK0_9SPIT</name>
<accession>A0A7S3FSK0</accession>
<dbReference type="PANTHER" id="PTHR10612">
    <property type="entry name" value="APOLIPOPROTEIN D"/>
    <property type="match status" value="1"/>
</dbReference>
<evidence type="ECO:0000313" key="2">
    <source>
        <dbReference type="EMBL" id="CAE0230504.1"/>
    </source>
</evidence>
<sequence>MTVLKTSKLWVILNAAGSFIKTEVDKLFDPEFVNMCDAVTVDPIQNFDANRYFGTWFEQAHVREFEVFQPTDSVCIQAEYTPNDDGTFRVDNTYQEDKNHWFSSTSYFTDRTGITGLAKCDEGVGSCYVSFFNKAFSDKPNYTVVDTDYDSYSIVYSCQPKTQKQIVWILSRTPELEEQTFKQTLSTIHQKIPNFDPSHFDGVTFQGSNCTYTSGASNNAMLNLDSESNFLF</sequence>
<dbReference type="GO" id="GO:0005737">
    <property type="term" value="C:cytoplasm"/>
    <property type="evidence" value="ECO:0007669"/>
    <property type="project" value="TreeGrafter"/>
</dbReference>
<dbReference type="InterPro" id="IPR000566">
    <property type="entry name" value="Lipocln_cytosolic_FA-bd_dom"/>
</dbReference>
<dbReference type="GO" id="GO:0006629">
    <property type="term" value="P:lipid metabolic process"/>
    <property type="evidence" value="ECO:0007669"/>
    <property type="project" value="TreeGrafter"/>
</dbReference>
<dbReference type="Pfam" id="PF08212">
    <property type="entry name" value="Lipocalin_2"/>
    <property type="match status" value="1"/>
</dbReference>
<dbReference type="InterPro" id="IPR012674">
    <property type="entry name" value="Calycin"/>
</dbReference>
<dbReference type="SUPFAM" id="SSF50814">
    <property type="entry name" value="Lipocalins"/>
    <property type="match status" value="1"/>
</dbReference>
<dbReference type="PRINTS" id="PR00179">
    <property type="entry name" value="LIPOCALIN"/>
</dbReference>
<dbReference type="EMBL" id="HBIA01004394">
    <property type="protein sequence ID" value="CAE0230504.1"/>
    <property type="molecule type" value="Transcribed_RNA"/>
</dbReference>
<proteinExistence type="predicted"/>
<dbReference type="Gene3D" id="2.40.128.20">
    <property type="match status" value="1"/>
</dbReference>
<feature type="domain" description="Lipocalin/cytosolic fatty-acid binding" evidence="1">
    <location>
        <begin position="48"/>
        <end position="191"/>
    </location>
</feature>
<protein>
    <recommendedName>
        <fullName evidence="1">Lipocalin/cytosolic fatty-acid binding domain-containing protein</fullName>
    </recommendedName>
</protein>
<dbReference type="PANTHER" id="PTHR10612:SF34">
    <property type="entry name" value="APOLIPOPROTEIN D"/>
    <property type="match status" value="1"/>
</dbReference>
<dbReference type="GO" id="GO:0000302">
    <property type="term" value="P:response to reactive oxygen species"/>
    <property type="evidence" value="ECO:0007669"/>
    <property type="project" value="TreeGrafter"/>
</dbReference>
<evidence type="ECO:0000259" key="1">
    <source>
        <dbReference type="Pfam" id="PF08212"/>
    </source>
</evidence>
<dbReference type="AlphaFoldDB" id="A0A7S3FSK0"/>
<reference evidence="2" key="1">
    <citation type="submission" date="2021-01" db="EMBL/GenBank/DDBJ databases">
        <authorList>
            <person name="Corre E."/>
            <person name="Pelletier E."/>
            <person name="Niang G."/>
            <person name="Scheremetjew M."/>
            <person name="Finn R."/>
            <person name="Kale V."/>
            <person name="Holt S."/>
            <person name="Cochrane G."/>
            <person name="Meng A."/>
            <person name="Brown T."/>
            <person name="Cohen L."/>
        </authorList>
    </citation>
    <scope>NUCLEOTIDE SEQUENCE</scope>
    <source>
        <strain evidence="2">Ras09</strain>
    </source>
</reference>
<organism evidence="2">
    <name type="scientific">Strombidium rassoulzadegani</name>
    <dbReference type="NCBI Taxonomy" id="1082188"/>
    <lineage>
        <taxon>Eukaryota</taxon>
        <taxon>Sar</taxon>
        <taxon>Alveolata</taxon>
        <taxon>Ciliophora</taxon>
        <taxon>Intramacronucleata</taxon>
        <taxon>Spirotrichea</taxon>
        <taxon>Oligotrichia</taxon>
        <taxon>Strombidiidae</taxon>
        <taxon>Strombidium</taxon>
    </lineage>
</organism>
<gene>
    <name evidence="2" type="ORF">SRAS04492_LOCUS2298</name>
</gene>